<dbReference type="InterPro" id="IPR003593">
    <property type="entry name" value="AAA+_ATPase"/>
</dbReference>
<reference evidence="8 9" key="1">
    <citation type="journal article" date="2012" name="Proc. Natl. Acad. Sci. U.S.A.">
        <title>Genome streamlining and chemical defense in a coral reef symbiosis.</title>
        <authorList>
            <person name="Kwan J.C."/>
            <person name="Donia M.S."/>
            <person name="Han A.W."/>
            <person name="Hirose E."/>
            <person name="Haygood M.G."/>
            <person name="Schmidt E.W."/>
        </authorList>
    </citation>
    <scope>NUCLEOTIDE SEQUENCE [LARGE SCALE GENOMIC DNA]</scope>
    <source>
        <strain evidence="8 9">L2</strain>
    </source>
</reference>
<dbReference type="InterPro" id="IPR003439">
    <property type="entry name" value="ABC_transporter-like_ATP-bd"/>
</dbReference>
<dbReference type="PANTHER" id="PTHR42734:SF5">
    <property type="entry name" value="IRON TRANSPORT SYSTEM ATP-BINDING PROTEIN HI_0361-RELATED"/>
    <property type="match status" value="1"/>
</dbReference>
<dbReference type="PROSITE" id="PS50893">
    <property type="entry name" value="ABC_TRANSPORTER_2"/>
    <property type="match status" value="1"/>
</dbReference>
<keyword evidence="5" id="KW-0864">Zinc transport</keyword>
<accession>K7YNY0</accession>
<dbReference type="SMART" id="SM00382">
    <property type="entry name" value="AAA"/>
    <property type="match status" value="1"/>
</dbReference>
<evidence type="ECO:0000313" key="9">
    <source>
        <dbReference type="Proteomes" id="UP000010077"/>
    </source>
</evidence>
<evidence type="ECO:0000259" key="7">
    <source>
        <dbReference type="PROSITE" id="PS50893"/>
    </source>
</evidence>
<dbReference type="InterPro" id="IPR017871">
    <property type="entry name" value="ABC_transporter-like_CS"/>
</dbReference>
<organism evidence="8 9">
    <name type="scientific">Candidatus Endolissoclinum faulkneri L2</name>
    <dbReference type="NCBI Taxonomy" id="1193729"/>
    <lineage>
        <taxon>Bacteria</taxon>
        <taxon>Pseudomonadati</taxon>
        <taxon>Pseudomonadota</taxon>
        <taxon>Alphaproteobacteria</taxon>
        <taxon>Rhodospirillales</taxon>
        <taxon>Rhodospirillaceae</taxon>
        <taxon>Candidatus Endolissoclinum</taxon>
    </lineage>
</organism>
<dbReference type="Pfam" id="PF00005">
    <property type="entry name" value="ABC_tran"/>
    <property type="match status" value="1"/>
</dbReference>
<gene>
    <name evidence="8" type="ORF">A1OE_1069</name>
</gene>
<evidence type="ECO:0000256" key="2">
    <source>
        <dbReference type="ARBA" id="ARBA00022448"/>
    </source>
</evidence>
<keyword evidence="6" id="KW-0406">Ion transport</keyword>
<keyword evidence="3" id="KW-0547">Nucleotide-binding</keyword>
<dbReference type="HOGENOM" id="CLU_000604_1_11_5"/>
<dbReference type="InterPro" id="IPR027417">
    <property type="entry name" value="P-loop_NTPase"/>
</dbReference>
<dbReference type="SUPFAM" id="SSF52540">
    <property type="entry name" value="P-loop containing nucleoside triphosphate hydrolases"/>
    <property type="match status" value="1"/>
</dbReference>
<dbReference type="CDD" id="cd03235">
    <property type="entry name" value="ABC_Metallic_Cations"/>
    <property type="match status" value="1"/>
</dbReference>
<dbReference type="AlphaFoldDB" id="K7YNY0"/>
<dbReference type="PATRIC" id="fig|1193729.4.peg.584"/>
<dbReference type="GO" id="GO:0016887">
    <property type="term" value="F:ATP hydrolysis activity"/>
    <property type="evidence" value="ECO:0007669"/>
    <property type="project" value="InterPro"/>
</dbReference>
<dbReference type="InterPro" id="IPR050153">
    <property type="entry name" value="Metal_Ion_Import_ABC"/>
</dbReference>
<dbReference type="EMBL" id="CP003539">
    <property type="protein sequence ID" value="AFX99247.1"/>
    <property type="molecule type" value="Genomic_DNA"/>
</dbReference>
<evidence type="ECO:0000256" key="3">
    <source>
        <dbReference type="ARBA" id="ARBA00022741"/>
    </source>
</evidence>
<dbReference type="Proteomes" id="UP000010077">
    <property type="component" value="Chromosome"/>
</dbReference>
<evidence type="ECO:0000256" key="5">
    <source>
        <dbReference type="ARBA" id="ARBA00022906"/>
    </source>
</evidence>
<keyword evidence="5" id="KW-0862">Zinc</keyword>
<dbReference type="PROSITE" id="PS00211">
    <property type="entry name" value="ABC_TRANSPORTER_1"/>
    <property type="match status" value="1"/>
</dbReference>
<name>K7YNY0_9PROT</name>
<keyword evidence="2" id="KW-0813">Transport</keyword>
<protein>
    <submittedName>
        <fullName evidence="8">ABC transporter family protein</fullName>
    </submittedName>
</protein>
<keyword evidence="4" id="KW-0067">ATP-binding</keyword>
<keyword evidence="9" id="KW-1185">Reference proteome</keyword>
<evidence type="ECO:0000313" key="8">
    <source>
        <dbReference type="EMBL" id="AFX99247.1"/>
    </source>
</evidence>
<dbReference type="GO" id="GO:0006829">
    <property type="term" value="P:zinc ion transport"/>
    <property type="evidence" value="ECO:0007669"/>
    <property type="project" value="UniProtKB-KW"/>
</dbReference>
<feature type="domain" description="ABC transporter" evidence="7">
    <location>
        <begin position="17"/>
        <end position="245"/>
    </location>
</feature>
<proteinExistence type="inferred from homology"/>
<dbReference type="GO" id="GO:0005524">
    <property type="term" value="F:ATP binding"/>
    <property type="evidence" value="ECO:0007669"/>
    <property type="project" value="UniProtKB-KW"/>
</dbReference>
<dbReference type="Gene3D" id="3.40.50.300">
    <property type="entry name" value="P-loop containing nucleotide triphosphate hydrolases"/>
    <property type="match status" value="1"/>
</dbReference>
<dbReference type="eggNOG" id="COG1121">
    <property type="taxonomic scope" value="Bacteria"/>
</dbReference>
<evidence type="ECO:0000256" key="1">
    <source>
        <dbReference type="ARBA" id="ARBA00005417"/>
    </source>
</evidence>
<evidence type="ECO:0000256" key="6">
    <source>
        <dbReference type="ARBA" id="ARBA00023065"/>
    </source>
</evidence>
<sequence>MVSYTLGSFFTVNHSGIYLHKVSIAYDRQLVIDDLSGAFEFGTMTAITGPNGAGKSTLIKTIMGELLPDSGKIDLGGISNSTLGYLPQSLTIDRSFPISVIDTVILGTWPRIGPFSGVTSEMEYEATDALSAVGLSGFGRRSICTLSAGQFQRVLFARLLLQDPKIILLDEPFNLIDNRTTQDLLSIIVRWHDEKRTIIIILHDFEQIRAHFPNTLLLARKSIAWGPTENTLSSANLLSAQSIADGWSKEPKLYSKLLEI</sequence>
<dbReference type="STRING" id="1193729.A1OE_1069"/>
<evidence type="ECO:0000256" key="4">
    <source>
        <dbReference type="ARBA" id="ARBA00022840"/>
    </source>
</evidence>
<comment type="similarity">
    <text evidence="1">Belongs to the ABC transporter superfamily.</text>
</comment>
<dbReference type="PANTHER" id="PTHR42734">
    <property type="entry name" value="METAL TRANSPORT SYSTEM ATP-BINDING PROTEIN TM_0124-RELATED"/>
    <property type="match status" value="1"/>
</dbReference>
<dbReference type="KEGG" id="thal:A1OE_1069"/>